<dbReference type="InterPro" id="IPR034149">
    <property type="entry name" value="TOPRIM_TopoI"/>
</dbReference>
<evidence type="ECO:0000256" key="4">
    <source>
        <dbReference type="ARBA" id="ARBA00022771"/>
    </source>
</evidence>
<accession>G8TVF2</accession>
<dbReference type="InterPro" id="IPR003602">
    <property type="entry name" value="Topo_IA_DNA-bd_dom"/>
</dbReference>
<keyword evidence="8 10" id="KW-0238">DNA-binding</keyword>
<dbReference type="InterPro" id="IPR023405">
    <property type="entry name" value="Topo_IA_core_domain"/>
</dbReference>
<feature type="site" description="Interaction with DNA" evidence="10">
    <location>
        <position position="157"/>
    </location>
</feature>
<dbReference type="PROSITE" id="PS50880">
    <property type="entry name" value="TOPRIM"/>
    <property type="match status" value="1"/>
</dbReference>
<keyword evidence="3" id="KW-0479">Metal-binding</keyword>
<dbReference type="HOGENOM" id="CLU_002929_4_3_9"/>
<dbReference type="NCBIfam" id="TIGR01051">
    <property type="entry name" value="topA_bact"/>
    <property type="match status" value="1"/>
</dbReference>
<organism evidence="13 14">
    <name type="scientific">Sulfobacillus acidophilus (strain ATCC 700253 / DSM 10332 / NAL)</name>
    <dbReference type="NCBI Taxonomy" id="679936"/>
    <lineage>
        <taxon>Bacteria</taxon>
        <taxon>Bacillati</taxon>
        <taxon>Bacillota</taxon>
        <taxon>Clostridia</taxon>
        <taxon>Eubacteriales</taxon>
        <taxon>Clostridiales Family XVII. Incertae Sedis</taxon>
        <taxon>Sulfobacillus</taxon>
    </lineage>
</organism>
<comment type="function">
    <text evidence="10">Releases the supercoiling and torsional tension of DNA, which is introduced during the DNA replication and transcription, by transiently cleaving and rejoining one strand of the DNA duplex. Introduces a single-strand break via transesterification at a target site in duplex DNA. The scissile phosphodiester is attacked by the catalytic tyrosine of the enzyme, resulting in the formation of a DNA-(5'-phosphotyrosyl)-enzyme intermediate and the expulsion of a 3'-OH DNA strand. The free DNA strand then undergoes passage around the unbroken strand, thus removing DNA supercoils. Finally, in the religation step, the DNA 3'-OH attacks the covalent intermediate to expel the active-site tyrosine and restore the DNA phosphodiester backbone.</text>
</comment>
<feature type="site" description="Interaction with DNA" evidence="10">
    <location>
        <position position="150"/>
    </location>
</feature>
<dbReference type="PANTHER" id="PTHR42785:SF1">
    <property type="entry name" value="DNA TOPOISOMERASE"/>
    <property type="match status" value="1"/>
</dbReference>
<evidence type="ECO:0000313" key="13">
    <source>
        <dbReference type="EMBL" id="AEW05871.1"/>
    </source>
</evidence>
<feature type="domain" description="Toprim" evidence="11">
    <location>
        <begin position="5"/>
        <end position="115"/>
    </location>
</feature>
<comment type="similarity">
    <text evidence="2 10">Belongs to the type IA topoisomerase family.</text>
</comment>
<dbReference type="CDD" id="cd00186">
    <property type="entry name" value="TOP1Ac"/>
    <property type="match status" value="1"/>
</dbReference>
<evidence type="ECO:0000256" key="3">
    <source>
        <dbReference type="ARBA" id="ARBA00022723"/>
    </source>
</evidence>
<dbReference type="PRINTS" id="PR00417">
    <property type="entry name" value="PRTPISMRASEI"/>
</dbReference>
<dbReference type="PROSITE" id="PS00396">
    <property type="entry name" value="TOPO_IA_1"/>
    <property type="match status" value="1"/>
</dbReference>
<evidence type="ECO:0000256" key="8">
    <source>
        <dbReference type="ARBA" id="ARBA00023125"/>
    </source>
</evidence>
<dbReference type="GO" id="GO:0006265">
    <property type="term" value="P:DNA topological change"/>
    <property type="evidence" value="ECO:0007669"/>
    <property type="project" value="UniProtKB-UniRule"/>
</dbReference>
<name>G8TVF2_SULAD</name>
<feature type="domain" description="Topo IA-type catalytic" evidence="12">
    <location>
        <begin position="131"/>
        <end position="568"/>
    </location>
</feature>
<dbReference type="CDD" id="cd03363">
    <property type="entry name" value="TOPRIM_TopoIA_TopoI"/>
    <property type="match status" value="1"/>
</dbReference>
<protein>
    <recommendedName>
        <fullName evidence="10">DNA topoisomerase 1</fullName>
        <ecNumber evidence="10">5.6.2.1</ecNumber>
    </recommendedName>
    <alternativeName>
        <fullName evidence="10">DNA topoisomerase I</fullName>
    </alternativeName>
</protein>
<dbReference type="Proteomes" id="UP000005439">
    <property type="component" value="Chromosome"/>
</dbReference>
<dbReference type="InterPro" id="IPR028612">
    <property type="entry name" value="Topoisom_1_IA"/>
</dbReference>
<reference evidence="13 14" key="2">
    <citation type="journal article" date="2012" name="Stand. Genomic Sci.">
        <title>Complete genome sequence of the moderately thermophilic mineral-sulfide-oxidizing firmicute Sulfobacillus acidophilus type strain (NAL(T)).</title>
        <authorList>
            <person name="Anderson I."/>
            <person name="Chertkov O."/>
            <person name="Chen A."/>
            <person name="Saunders E."/>
            <person name="Lapidus A."/>
            <person name="Nolan M."/>
            <person name="Lucas S."/>
            <person name="Hammon N."/>
            <person name="Deshpande S."/>
            <person name="Cheng J.F."/>
            <person name="Han C."/>
            <person name="Tapia R."/>
            <person name="Goodwin L.A."/>
            <person name="Pitluck S."/>
            <person name="Liolios K."/>
            <person name="Pagani I."/>
            <person name="Ivanova N."/>
            <person name="Mikhailova N."/>
            <person name="Pati A."/>
            <person name="Palaniappan K."/>
            <person name="Land M."/>
            <person name="Pan C."/>
            <person name="Rohde M."/>
            <person name="Pukall R."/>
            <person name="Goker M."/>
            <person name="Detter J.C."/>
            <person name="Woyke T."/>
            <person name="Bristow J."/>
            <person name="Eisen J.A."/>
            <person name="Markowitz V."/>
            <person name="Hugenholtz P."/>
            <person name="Kyrpides N.C."/>
            <person name="Klenk H.P."/>
            <person name="Mavromatis K."/>
        </authorList>
    </citation>
    <scope>NUCLEOTIDE SEQUENCE [LARGE SCALE GENOMIC DNA]</scope>
    <source>
        <strain evidence="14">ATCC 700253 / DSM 10332 / NAL</strain>
    </source>
</reference>
<evidence type="ECO:0000256" key="10">
    <source>
        <dbReference type="HAMAP-Rule" id="MF_00952"/>
    </source>
</evidence>
<dbReference type="SUPFAM" id="SSF56712">
    <property type="entry name" value="Prokaryotic type I DNA topoisomerase"/>
    <property type="match status" value="1"/>
</dbReference>
<dbReference type="Gene3D" id="3.40.50.140">
    <property type="match status" value="1"/>
</dbReference>
<dbReference type="InterPro" id="IPR013826">
    <property type="entry name" value="Topo_IA_cen_sub3"/>
</dbReference>
<dbReference type="KEGG" id="sap:Sulac_2408"/>
<evidence type="ECO:0000256" key="7">
    <source>
        <dbReference type="ARBA" id="ARBA00023029"/>
    </source>
</evidence>
<feature type="site" description="Interaction with DNA" evidence="10">
    <location>
        <position position="142"/>
    </location>
</feature>
<keyword evidence="5" id="KW-0862">Zinc</keyword>
<dbReference type="Gene3D" id="2.70.20.10">
    <property type="entry name" value="Topoisomerase I, domain 3"/>
    <property type="match status" value="1"/>
</dbReference>
<dbReference type="InterPro" id="IPR000380">
    <property type="entry name" value="Topo_IA"/>
</dbReference>
<dbReference type="Gene3D" id="3.30.65.10">
    <property type="entry name" value="Bacterial Topoisomerase I, domain 1"/>
    <property type="match status" value="2"/>
</dbReference>
<reference evidence="14" key="1">
    <citation type="submission" date="2011-12" db="EMBL/GenBank/DDBJ databases">
        <title>The complete genome of chromosome of Sulfobacillus acidophilus DSM 10332.</title>
        <authorList>
            <person name="Lucas S."/>
            <person name="Han J."/>
            <person name="Lapidus A."/>
            <person name="Bruce D."/>
            <person name="Goodwin L."/>
            <person name="Pitluck S."/>
            <person name="Peters L."/>
            <person name="Kyrpides N."/>
            <person name="Mavromatis K."/>
            <person name="Ivanova N."/>
            <person name="Mikhailova N."/>
            <person name="Chertkov O."/>
            <person name="Saunders E."/>
            <person name="Detter J.C."/>
            <person name="Tapia R."/>
            <person name="Han C."/>
            <person name="Land M."/>
            <person name="Hauser L."/>
            <person name="Markowitz V."/>
            <person name="Cheng J.-F."/>
            <person name="Hugenholtz P."/>
            <person name="Woyke T."/>
            <person name="Wu D."/>
            <person name="Pukall R."/>
            <person name="Gehrich-Schroeter G."/>
            <person name="Schneider S."/>
            <person name="Klenk H.-P."/>
            <person name="Eisen J.A."/>
        </authorList>
    </citation>
    <scope>NUCLEOTIDE SEQUENCE [LARGE SCALE GENOMIC DNA]</scope>
    <source>
        <strain evidence="14">ATCC 700253 / DSM 10332 / NAL</strain>
    </source>
</reference>
<evidence type="ECO:0000259" key="11">
    <source>
        <dbReference type="PROSITE" id="PS50880"/>
    </source>
</evidence>
<dbReference type="Pfam" id="PF01396">
    <property type="entry name" value="Zn_ribbon_Top1"/>
    <property type="match status" value="3"/>
</dbReference>
<evidence type="ECO:0000313" key="14">
    <source>
        <dbReference type="Proteomes" id="UP000005439"/>
    </source>
</evidence>
<dbReference type="PROSITE" id="PS52039">
    <property type="entry name" value="TOPO_IA_2"/>
    <property type="match status" value="1"/>
</dbReference>
<evidence type="ECO:0000256" key="5">
    <source>
        <dbReference type="ARBA" id="ARBA00022833"/>
    </source>
</evidence>
<dbReference type="SMART" id="SM00493">
    <property type="entry name" value="TOPRIM"/>
    <property type="match status" value="1"/>
</dbReference>
<keyword evidence="7 10" id="KW-0799">Topoisomerase</keyword>
<evidence type="ECO:0000256" key="1">
    <source>
        <dbReference type="ARBA" id="ARBA00000213"/>
    </source>
</evidence>
<evidence type="ECO:0000256" key="9">
    <source>
        <dbReference type="ARBA" id="ARBA00023235"/>
    </source>
</evidence>
<sequence>MPKPKPLIIVESPAKAKTISRFLGSRYQVKASMGHVRDLPKSQFGVDLERGFEPRYITIRGKGPLLKELKDAAKKTDRVYLATDPDREGEAISWHLAESLGIPLAEARRIEFHEITKDAVTEAIRHARPIDMHLVDAQQARRVLDRVVGYQLSPLLWRKVRPGLSAGRVQSAALRLLVDREDQIQAFQPEEYYTVTLTLDTQPVMTAQYAGPLGEKGRLSPVDAQTVVGRVKKGQTVHVESVKTRERRRFPALPFTTSTLQQEASRRLGFSVKRTMSIAQQLYEGLDVQGEGTVGLVTYIRTDSTRVADVAEAEARQFIESQYGTAYWKGLGAAKRPEKERPGVQGAHEAIRPTSVMRHPDRLKASLTRDQLRLYRLIWERFVASQMAPLVYDATTVELSVGEDRFRAHGAVVKFAGFTVLYQESAADDTKAANEDDAGQGPLPVVQEGQTLTATAVEAEQHFTEPPPRFTEASLVKTLEELGIGRPSTYAPIIDTLLQREYVQREQKRLIPTPLGRLVVELLQKYFPEIVDISFTANVENQLDRVESAELGWREVLTDFYRPFAEELAKAEQDLEKVAIPVEETDEVCDQCGRPMVVKYGRFGKFLACSGYPECTATKPFVEKTGAVCPKCGDQLVVRRTRKGRTFYGCHSYPACDFVTWLRPTEKTCPRCGSSMALRKKGRQETLTCLKEGCGYEEQAQ</sequence>
<dbReference type="SUPFAM" id="SSF57783">
    <property type="entry name" value="Zinc beta-ribbon"/>
    <property type="match status" value="2"/>
</dbReference>
<feature type="site" description="Interaction with DNA" evidence="10">
    <location>
        <position position="500"/>
    </location>
</feature>
<dbReference type="GO" id="GO:0008270">
    <property type="term" value="F:zinc ion binding"/>
    <property type="evidence" value="ECO:0007669"/>
    <property type="project" value="UniProtKB-KW"/>
</dbReference>
<dbReference type="GO" id="GO:0005694">
    <property type="term" value="C:chromosome"/>
    <property type="evidence" value="ECO:0007669"/>
    <property type="project" value="InterPro"/>
</dbReference>
<dbReference type="InterPro" id="IPR003601">
    <property type="entry name" value="Topo_IA_2"/>
</dbReference>
<dbReference type="SMART" id="SM00436">
    <property type="entry name" value="TOP1Bc"/>
    <property type="match status" value="1"/>
</dbReference>
<dbReference type="InterPro" id="IPR023406">
    <property type="entry name" value="Topo_IA_AS"/>
</dbReference>
<dbReference type="InterPro" id="IPR006171">
    <property type="entry name" value="TOPRIM_dom"/>
</dbReference>
<comment type="catalytic activity">
    <reaction evidence="1 10">
        <text>ATP-independent breakage of single-stranded DNA, followed by passage and rejoining.</text>
        <dbReference type="EC" id="5.6.2.1"/>
    </reaction>
</comment>
<feature type="site" description="Interaction with DNA" evidence="10">
    <location>
        <position position="141"/>
    </location>
</feature>
<dbReference type="SMART" id="SM00437">
    <property type="entry name" value="TOP1Ac"/>
    <property type="match status" value="1"/>
</dbReference>
<dbReference type="Gene3D" id="1.10.290.10">
    <property type="entry name" value="Topoisomerase I, domain 4"/>
    <property type="match status" value="1"/>
</dbReference>
<keyword evidence="14" id="KW-1185">Reference proteome</keyword>
<dbReference type="GO" id="GO:0003917">
    <property type="term" value="F:DNA topoisomerase type I (single strand cut, ATP-independent) activity"/>
    <property type="evidence" value="ECO:0007669"/>
    <property type="project" value="UniProtKB-UniRule"/>
</dbReference>
<proteinExistence type="inferred from homology"/>
<dbReference type="Pfam" id="PF01751">
    <property type="entry name" value="Toprim"/>
    <property type="match status" value="1"/>
</dbReference>
<dbReference type="InterPro" id="IPR013824">
    <property type="entry name" value="Topo_IA_cen_sub1"/>
</dbReference>
<keyword evidence="4" id="KW-0863">Zinc-finger</keyword>
<feature type="active site" description="O-(5'-phospho-DNA)-tyrosine intermediate" evidence="10">
    <location>
        <position position="299"/>
    </location>
</feature>
<evidence type="ECO:0000256" key="6">
    <source>
        <dbReference type="ARBA" id="ARBA00022842"/>
    </source>
</evidence>
<dbReference type="PANTHER" id="PTHR42785">
    <property type="entry name" value="DNA TOPOISOMERASE, TYPE IA, CORE"/>
    <property type="match status" value="1"/>
</dbReference>
<dbReference type="InterPro" id="IPR013825">
    <property type="entry name" value="Topo_IA_cen_sub2"/>
</dbReference>
<feature type="site" description="Interaction with DNA" evidence="10">
    <location>
        <position position="35"/>
    </location>
</feature>
<gene>
    <name evidence="10" type="primary">topA</name>
    <name evidence="13" type="ordered locus">Sulac_2408</name>
</gene>
<evidence type="ECO:0000259" key="12">
    <source>
        <dbReference type="PROSITE" id="PS52039"/>
    </source>
</evidence>
<keyword evidence="9 10" id="KW-0413">Isomerase</keyword>
<dbReference type="InterPro" id="IPR013498">
    <property type="entry name" value="Topo_IA_Znf"/>
</dbReference>
<dbReference type="EC" id="5.6.2.1" evidence="10"/>
<comment type="subunit">
    <text evidence="10">Monomer.</text>
</comment>
<dbReference type="PATRIC" id="fig|679936.5.peg.2494"/>
<feature type="site" description="Interaction with DNA" evidence="10">
    <location>
        <position position="301"/>
    </location>
</feature>
<dbReference type="AlphaFoldDB" id="G8TVF2"/>
<dbReference type="GO" id="GO:0003677">
    <property type="term" value="F:DNA binding"/>
    <property type="evidence" value="ECO:0007669"/>
    <property type="project" value="UniProtKB-KW"/>
</dbReference>
<dbReference type="InterPro" id="IPR013497">
    <property type="entry name" value="Topo_IA_cen"/>
</dbReference>
<dbReference type="HAMAP" id="MF_00952">
    <property type="entry name" value="Topoisom_1_prok"/>
    <property type="match status" value="1"/>
</dbReference>
<feature type="site" description="Interaction with DNA" evidence="10">
    <location>
        <position position="145"/>
    </location>
</feature>
<dbReference type="EMBL" id="CP003179">
    <property type="protein sequence ID" value="AEW05871.1"/>
    <property type="molecule type" value="Genomic_DNA"/>
</dbReference>
<keyword evidence="6" id="KW-0460">Magnesium</keyword>
<dbReference type="InterPro" id="IPR005733">
    <property type="entry name" value="TopoI_bac-type"/>
</dbReference>
<dbReference type="STRING" id="679936.Sulac_2408"/>
<dbReference type="Gene3D" id="1.10.460.10">
    <property type="entry name" value="Topoisomerase I, domain 2"/>
    <property type="match status" value="1"/>
</dbReference>
<evidence type="ECO:0000256" key="2">
    <source>
        <dbReference type="ARBA" id="ARBA00009446"/>
    </source>
</evidence>
<dbReference type="Pfam" id="PF01131">
    <property type="entry name" value="Topoisom_bac"/>
    <property type="match status" value="1"/>
</dbReference>
<feature type="region of interest" description="Interaction with DNA" evidence="10">
    <location>
        <begin position="165"/>
        <end position="170"/>
    </location>
</feature>